<feature type="compositionally biased region" description="Polar residues" evidence="1">
    <location>
        <begin position="87"/>
        <end position="105"/>
    </location>
</feature>
<proteinExistence type="predicted"/>
<reference evidence="2 3" key="1">
    <citation type="journal article" date="2013" name="Genome Biol.">
        <title>The genome sequence of the most widely cultivated cacao type and its use to identify candidate genes regulating pod color.</title>
        <authorList>
            <person name="Motamayor J.C."/>
            <person name="Mockaitis K."/>
            <person name="Schmutz J."/>
            <person name="Haiminen N."/>
            <person name="Iii D.L."/>
            <person name="Cornejo O."/>
            <person name="Findley S.D."/>
            <person name="Zheng P."/>
            <person name="Utro F."/>
            <person name="Royaert S."/>
            <person name="Saski C."/>
            <person name="Jenkins J."/>
            <person name="Podicheti R."/>
            <person name="Zhao M."/>
            <person name="Scheffler B.E."/>
            <person name="Stack J.C."/>
            <person name="Feltus F.A."/>
            <person name="Mustiga G.M."/>
            <person name="Amores F."/>
            <person name="Phillips W."/>
            <person name="Marelli J.P."/>
            <person name="May G.D."/>
            <person name="Shapiro H."/>
            <person name="Ma J."/>
            <person name="Bustamante C.D."/>
            <person name="Schnell R.J."/>
            <person name="Main D."/>
            <person name="Gilbert D."/>
            <person name="Parida L."/>
            <person name="Kuhn D.N."/>
        </authorList>
    </citation>
    <scope>NUCLEOTIDE SEQUENCE [LARGE SCALE GENOMIC DNA]</scope>
    <source>
        <strain evidence="3">cv. Matina 1-6</strain>
    </source>
</reference>
<dbReference type="STRING" id="3641.A0A061FEV4"/>
<dbReference type="OMA" id="CLREHQS"/>
<feature type="region of interest" description="Disordered" evidence="1">
    <location>
        <begin position="71"/>
        <end position="106"/>
    </location>
</feature>
<dbReference type="Proteomes" id="UP000026915">
    <property type="component" value="Chromosome 8"/>
</dbReference>
<sequence>MLVGGLQGQVVQRLSVMSACQTMRVIEFHYVATVSLEWWISSISTPIQLVFQSLTEGSLAELALSSRAASVSKPRGVSSPQEKKPISASSTQPLRESTTIRSNTSKPKKMVGVFRRSLSFPNKTPNRPSKPPISHHIRSISLPCGSHPLISQLKDEITELKTWSCRPDNRTSAWLCDGLSRLKDVHDALHDILQLPQTRELLSHKREWVEKLLEDFLRFVDVYGIFQTSSLALKEEQLAARVALRRKDDSKIAMYLKGRKKMAKEIAKLVSSIRCIGRYSFPVSAFVSIADTELAGVISDVIEVTVSVSLALFNGISISFVSRKPSWMGLKLSKKAKKVKIEESIKEFQQMGEANMMGLRKKGDEEVRMVLKGMQDLERCIADVESGSEKAFRSLINIRVSLLNTLTK</sequence>
<dbReference type="Gramene" id="EOY15217">
    <property type="protein sequence ID" value="EOY15217"/>
    <property type="gene ID" value="TCM_034360"/>
</dbReference>
<dbReference type="InParanoid" id="A0A061FEV4"/>
<dbReference type="PANTHER" id="PTHR33070">
    <property type="entry name" value="OS06G0725500 PROTEIN"/>
    <property type="match status" value="1"/>
</dbReference>
<name>A0A061FEV4_THECC</name>
<gene>
    <name evidence="2" type="ORF">TCM_034360</name>
</gene>
<dbReference type="EMBL" id="CM001886">
    <property type="protein sequence ID" value="EOY15217.1"/>
    <property type="molecule type" value="Genomic_DNA"/>
</dbReference>
<dbReference type="InterPro" id="IPR004320">
    <property type="entry name" value="BPS1_pln"/>
</dbReference>
<dbReference type="GO" id="GO:0048367">
    <property type="term" value="P:shoot system development"/>
    <property type="evidence" value="ECO:0007669"/>
    <property type="project" value="InterPro"/>
</dbReference>
<organism evidence="2 3">
    <name type="scientific">Theobroma cacao</name>
    <name type="common">Cacao</name>
    <name type="synonym">Cocoa</name>
    <dbReference type="NCBI Taxonomy" id="3641"/>
    <lineage>
        <taxon>Eukaryota</taxon>
        <taxon>Viridiplantae</taxon>
        <taxon>Streptophyta</taxon>
        <taxon>Embryophyta</taxon>
        <taxon>Tracheophyta</taxon>
        <taxon>Spermatophyta</taxon>
        <taxon>Magnoliopsida</taxon>
        <taxon>eudicotyledons</taxon>
        <taxon>Gunneridae</taxon>
        <taxon>Pentapetalae</taxon>
        <taxon>rosids</taxon>
        <taxon>malvids</taxon>
        <taxon>Malvales</taxon>
        <taxon>Malvaceae</taxon>
        <taxon>Byttnerioideae</taxon>
        <taxon>Theobroma</taxon>
    </lineage>
</organism>
<accession>A0A061FEV4</accession>
<evidence type="ECO:0000256" key="1">
    <source>
        <dbReference type="SAM" id="MobiDB-lite"/>
    </source>
</evidence>
<dbReference type="Pfam" id="PF03087">
    <property type="entry name" value="BPS1"/>
    <property type="match status" value="1"/>
</dbReference>
<dbReference type="AlphaFoldDB" id="A0A061FEV4"/>
<dbReference type="GO" id="GO:0048364">
    <property type="term" value="P:root development"/>
    <property type="evidence" value="ECO:0007669"/>
    <property type="project" value="InterPro"/>
</dbReference>
<protein>
    <submittedName>
        <fullName evidence="2">Uncharacterized protein</fullName>
    </submittedName>
</protein>
<dbReference type="eggNOG" id="ENOG502QQ4Y">
    <property type="taxonomic scope" value="Eukaryota"/>
</dbReference>
<evidence type="ECO:0000313" key="2">
    <source>
        <dbReference type="EMBL" id="EOY15217.1"/>
    </source>
</evidence>
<dbReference type="PANTHER" id="PTHR33070:SF49">
    <property type="entry name" value="OS06G0725500 PROTEIN"/>
    <property type="match status" value="1"/>
</dbReference>
<evidence type="ECO:0000313" key="3">
    <source>
        <dbReference type="Proteomes" id="UP000026915"/>
    </source>
</evidence>
<dbReference type="FunCoup" id="A0A061FEV4">
    <property type="interactions" value="39"/>
</dbReference>
<dbReference type="HOGENOM" id="CLU_017798_0_0_1"/>
<keyword evidence="3" id="KW-1185">Reference proteome</keyword>